<protein>
    <submittedName>
        <fullName evidence="1">Uncharacterized protein</fullName>
    </submittedName>
</protein>
<evidence type="ECO:0000313" key="2">
    <source>
        <dbReference type="Proteomes" id="UP000599312"/>
    </source>
</evidence>
<reference evidence="1" key="1">
    <citation type="submission" date="2020-11" db="EMBL/GenBank/DDBJ databases">
        <authorList>
            <person name="Kim M.K."/>
        </authorList>
    </citation>
    <scope>NUCLEOTIDE SEQUENCE</scope>
    <source>
        <strain evidence="1">BT350</strain>
    </source>
</reference>
<organism evidence="1 2">
    <name type="scientific">Microvirga alba</name>
    <dbReference type="NCBI Taxonomy" id="2791025"/>
    <lineage>
        <taxon>Bacteria</taxon>
        <taxon>Pseudomonadati</taxon>
        <taxon>Pseudomonadota</taxon>
        <taxon>Alphaproteobacteria</taxon>
        <taxon>Hyphomicrobiales</taxon>
        <taxon>Methylobacteriaceae</taxon>
        <taxon>Microvirga</taxon>
    </lineage>
</organism>
<proteinExistence type="predicted"/>
<dbReference type="AlphaFoldDB" id="A0A931BSQ6"/>
<gene>
    <name evidence="1" type="ORF">I2H38_01990</name>
</gene>
<dbReference type="EMBL" id="JADQDO010000001">
    <property type="protein sequence ID" value="MBF9232142.1"/>
    <property type="molecule type" value="Genomic_DNA"/>
</dbReference>
<dbReference type="Proteomes" id="UP000599312">
    <property type="component" value="Unassembled WGS sequence"/>
</dbReference>
<comment type="caution">
    <text evidence="1">The sequence shown here is derived from an EMBL/GenBank/DDBJ whole genome shotgun (WGS) entry which is preliminary data.</text>
</comment>
<accession>A0A931BSQ6</accession>
<evidence type="ECO:0000313" key="1">
    <source>
        <dbReference type="EMBL" id="MBF9232142.1"/>
    </source>
</evidence>
<name>A0A931BSQ6_9HYPH</name>
<dbReference type="RefSeq" id="WP_196270615.1">
    <property type="nucleotide sequence ID" value="NZ_JADQDO010000001.1"/>
</dbReference>
<keyword evidence="2" id="KW-1185">Reference proteome</keyword>
<sequence length="89" mass="9680">MAARQGHLYATLNCKLGLGRILKKPSLGLFLSAGHPHGDGARITLTNRRDAAAVEVNIQPPFKPLDFLKAFLIDPPRHARPFELGASIN</sequence>